<protein>
    <submittedName>
        <fullName evidence="2">C2 domain protein</fullName>
    </submittedName>
</protein>
<dbReference type="Proteomes" id="UP000019763">
    <property type="component" value="Unassembled WGS sequence"/>
</dbReference>
<dbReference type="Gene3D" id="2.60.40.150">
    <property type="entry name" value="C2 domain"/>
    <property type="match status" value="1"/>
</dbReference>
<name>A0A023B6S0_GRENI</name>
<sequence>MSTKTLTVTVHRVDGLPHSVELNTTDPYVDITYGGSMKRSKTLKDAGSCGNFEESFTWCYDTSKDDIELLVKTNRKMASDKTLAHNVFRIPRNTGPHVGCQIEKEIYQGPAYKDEGTGYHYHYSGQVALISDTDKCNNPVLNITVRIQ</sequence>
<reference evidence="2" key="1">
    <citation type="submission" date="2013-12" db="EMBL/GenBank/DDBJ databases">
        <authorList>
            <person name="Omoto C.K."/>
            <person name="Sibley D."/>
            <person name="Venepally P."/>
            <person name="Hadjithomas M."/>
            <person name="Karamycheva S."/>
            <person name="Brunk B."/>
            <person name="Roos D."/>
            <person name="Caler E."/>
            <person name="Lorenzi H."/>
        </authorList>
    </citation>
    <scope>NUCLEOTIDE SEQUENCE</scope>
</reference>
<accession>A0A023B6S0</accession>
<dbReference type="AlphaFoldDB" id="A0A023B6S0"/>
<dbReference type="Pfam" id="PF00168">
    <property type="entry name" value="C2"/>
    <property type="match status" value="1"/>
</dbReference>
<dbReference type="InterPro" id="IPR035892">
    <property type="entry name" value="C2_domain_sf"/>
</dbReference>
<comment type="caution">
    <text evidence="2">The sequence shown here is derived from an EMBL/GenBank/DDBJ whole genome shotgun (WGS) entry which is preliminary data.</text>
</comment>
<dbReference type="PROSITE" id="PS50004">
    <property type="entry name" value="C2"/>
    <property type="match status" value="1"/>
</dbReference>
<dbReference type="SUPFAM" id="SSF49562">
    <property type="entry name" value="C2 domain (Calcium/lipid-binding domain, CaLB)"/>
    <property type="match status" value="1"/>
</dbReference>
<dbReference type="EMBL" id="AFNH02000583">
    <property type="protein sequence ID" value="EZG66673.1"/>
    <property type="molecule type" value="Genomic_DNA"/>
</dbReference>
<keyword evidence="3" id="KW-1185">Reference proteome</keyword>
<gene>
    <name evidence="2" type="ORF">GNI_077620</name>
</gene>
<evidence type="ECO:0000313" key="2">
    <source>
        <dbReference type="EMBL" id="EZG66673.1"/>
    </source>
</evidence>
<dbReference type="GeneID" id="22912811"/>
<evidence type="ECO:0000259" key="1">
    <source>
        <dbReference type="PROSITE" id="PS50004"/>
    </source>
</evidence>
<organism evidence="2 3">
    <name type="scientific">Gregarina niphandrodes</name>
    <name type="common">Septate eugregarine</name>
    <dbReference type="NCBI Taxonomy" id="110365"/>
    <lineage>
        <taxon>Eukaryota</taxon>
        <taxon>Sar</taxon>
        <taxon>Alveolata</taxon>
        <taxon>Apicomplexa</taxon>
        <taxon>Conoidasida</taxon>
        <taxon>Gregarinasina</taxon>
        <taxon>Eugregarinorida</taxon>
        <taxon>Gregarinidae</taxon>
        <taxon>Gregarina</taxon>
    </lineage>
</organism>
<dbReference type="VEuPathDB" id="CryptoDB:GNI_077620"/>
<proteinExistence type="predicted"/>
<dbReference type="RefSeq" id="XP_011130524.1">
    <property type="nucleotide sequence ID" value="XM_011132222.1"/>
</dbReference>
<dbReference type="InterPro" id="IPR000008">
    <property type="entry name" value="C2_dom"/>
</dbReference>
<feature type="domain" description="C2" evidence="1">
    <location>
        <begin position="1"/>
        <end position="106"/>
    </location>
</feature>
<evidence type="ECO:0000313" key="3">
    <source>
        <dbReference type="Proteomes" id="UP000019763"/>
    </source>
</evidence>